<protein>
    <submittedName>
        <fullName evidence="2">Uncharacterized protein</fullName>
    </submittedName>
</protein>
<evidence type="ECO:0000313" key="5">
    <source>
        <dbReference type="Proteomes" id="UP000663940"/>
    </source>
</evidence>
<keyword evidence="1" id="KW-0812">Transmembrane</keyword>
<sequence>MNRLHVTKLGFAAGTTVAIIYSGCIIISLALSNEAVAKFFGSLAHSFDFTAIIRKAPITFSEAITGIIEWFIIAWLMGSCIAVIYNAALGRNK</sequence>
<evidence type="ECO:0000313" key="4">
    <source>
        <dbReference type="Proteomes" id="UP000250557"/>
    </source>
</evidence>
<reference evidence="3 5" key="2">
    <citation type="submission" date="2021-03" db="EMBL/GenBank/DDBJ databases">
        <title>Mucilaginibacter strains isolated from gold and copper mining confer multi heavy-metal resistance.</title>
        <authorList>
            <person name="Li Y."/>
        </authorList>
    </citation>
    <scope>NUCLEOTIDE SEQUENCE [LARGE SCALE GENOMIC DNA]</scope>
    <source>
        <strain evidence="3 5">P2-4</strain>
    </source>
</reference>
<dbReference type="InterPro" id="IPR044020">
    <property type="entry name" value="DUF5676"/>
</dbReference>
<dbReference type="EMBL" id="CP043451">
    <property type="protein sequence ID" value="QEM07133.1"/>
    <property type="molecule type" value="Genomic_DNA"/>
</dbReference>
<keyword evidence="1" id="KW-1133">Transmembrane helix</keyword>
<feature type="transmembrane region" description="Helical" evidence="1">
    <location>
        <begin position="67"/>
        <end position="88"/>
    </location>
</feature>
<dbReference type="AlphaFoldDB" id="A0AAE6JKL8"/>
<dbReference type="RefSeq" id="WP_112658776.1">
    <property type="nucleotide sequence ID" value="NZ_CP043451.1"/>
</dbReference>
<feature type="transmembrane region" description="Helical" evidence="1">
    <location>
        <begin position="9"/>
        <end position="31"/>
    </location>
</feature>
<keyword evidence="5" id="KW-1185">Reference proteome</keyword>
<organism evidence="2 4">
    <name type="scientific">Mucilaginibacter rubeus</name>
    <dbReference type="NCBI Taxonomy" id="2027860"/>
    <lineage>
        <taxon>Bacteria</taxon>
        <taxon>Pseudomonadati</taxon>
        <taxon>Bacteroidota</taxon>
        <taxon>Sphingobacteriia</taxon>
        <taxon>Sphingobacteriales</taxon>
        <taxon>Sphingobacteriaceae</taxon>
        <taxon>Mucilaginibacter</taxon>
    </lineage>
</organism>
<dbReference type="Pfam" id="PF18926">
    <property type="entry name" value="DUF5676"/>
    <property type="match status" value="1"/>
</dbReference>
<reference evidence="2 4" key="1">
    <citation type="submission" date="2019-08" db="EMBL/GenBank/DDBJ databases">
        <title>Comparative genome analysis confer to the adaptation heavy metal polluted environment.</title>
        <authorList>
            <person name="Li Y."/>
        </authorList>
    </citation>
    <scope>NUCLEOTIDE SEQUENCE [LARGE SCALE GENOMIC DNA]</scope>
    <source>
        <strain evidence="2 4">P2</strain>
    </source>
</reference>
<proteinExistence type="predicted"/>
<dbReference type="Proteomes" id="UP000663940">
    <property type="component" value="Chromosome"/>
</dbReference>
<dbReference type="Proteomes" id="UP000250557">
    <property type="component" value="Chromosome"/>
</dbReference>
<accession>A0AAE6JKL8</accession>
<evidence type="ECO:0000256" key="1">
    <source>
        <dbReference type="SAM" id="Phobius"/>
    </source>
</evidence>
<gene>
    <name evidence="2" type="ORF">DIU31_027850</name>
    <name evidence="3" type="ORF">J3L21_33170</name>
</gene>
<keyword evidence="1" id="KW-0472">Membrane</keyword>
<name>A0AAE6JKL8_9SPHI</name>
<evidence type="ECO:0000313" key="2">
    <source>
        <dbReference type="EMBL" id="QEM07133.1"/>
    </source>
</evidence>
<dbReference type="EMBL" id="CP071880">
    <property type="protein sequence ID" value="QTE50321.1"/>
    <property type="molecule type" value="Genomic_DNA"/>
</dbReference>
<evidence type="ECO:0000313" key="3">
    <source>
        <dbReference type="EMBL" id="QTE50321.1"/>
    </source>
</evidence>